<keyword evidence="2" id="KW-0812">Transmembrane</keyword>
<dbReference type="AlphaFoldDB" id="A0A917BQQ7"/>
<accession>A0A917BQQ7</accession>
<keyword evidence="4" id="KW-1185">Reference proteome</keyword>
<dbReference type="EMBL" id="BMCT01000001">
    <property type="protein sequence ID" value="GGF53273.1"/>
    <property type="molecule type" value="Genomic_DNA"/>
</dbReference>
<sequence>MSALALWLSYGLPWWVWALPALAVVLGLTRLFGWRVGLGTLGVLALVLAHRRGAQRGWAGARAGEARHADEAVERAAQARSAADLAGADAGRLRDTDGWRRD</sequence>
<evidence type="ECO:0000313" key="4">
    <source>
        <dbReference type="Proteomes" id="UP000606044"/>
    </source>
</evidence>
<keyword evidence="2" id="KW-1133">Transmembrane helix</keyword>
<name>A0A917BQQ7_9HYPH</name>
<reference evidence="3" key="2">
    <citation type="submission" date="2020-09" db="EMBL/GenBank/DDBJ databases">
        <authorList>
            <person name="Sun Q."/>
            <person name="Sedlacek I."/>
        </authorList>
    </citation>
    <scope>NUCLEOTIDE SEQUENCE</scope>
    <source>
        <strain evidence="3">CCM 7897</strain>
    </source>
</reference>
<dbReference type="Proteomes" id="UP000606044">
    <property type="component" value="Unassembled WGS sequence"/>
</dbReference>
<feature type="region of interest" description="Disordered" evidence="1">
    <location>
        <begin position="83"/>
        <end position="102"/>
    </location>
</feature>
<proteinExistence type="predicted"/>
<comment type="caution">
    <text evidence="3">The sequence shown here is derived from an EMBL/GenBank/DDBJ whole genome shotgun (WGS) entry which is preliminary data.</text>
</comment>
<evidence type="ECO:0000313" key="3">
    <source>
        <dbReference type="EMBL" id="GGF53273.1"/>
    </source>
</evidence>
<evidence type="ECO:0008006" key="5">
    <source>
        <dbReference type="Google" id="ProtNLM"/>
    </source>
</evidence>
<keyword evidence="2" id="KW-0472">Membrane</keyword>
<reference evidence="3" key="1">
    <citation type="journal article" date="2014" name="Int. J. Syst. Evol. Microbiol.">
        <title>Complete genome sequence of Corynebacterium casei LMG S-19264T (=DSM 44701T), isolated from a smear-ripened cheese.</title>
        <authorList>
            <consortium name="US DOE Joint Genome Institute (JGI-PGF)"/>
            <person name="Walter F."/>
            <person name="Albersmeier A."/>
            <person name="Kalinowski J."/>
            <person name="Ruckert C."/>
        </authorList>
    </citation>
    <scope>NUCLEOTIDE SEQUENCE</scope>
    <source>
        <strain evidence="3">CCM 7897</strain>
    </source>
</reference>
<evidence type="ECO:0000256" key="1">
    <source>
        <dbReference type="SAM" id="MobiDB-lite"/>
    </source>
</evidence>
<gene>
    <name evidence="3" type="ORF">GCM10007301_10930</name>
</gene>
<protein>
    <recommendedName>
        <fullName evidence="5">Transmembrane protein</fullName>
    </recommendedName>
</protein>
<feature type="compositionally biased region" description="Basic and acidic residues" evidence="1">
    <location>
        <begin position="91"/>
        <end position="102"/>
    </location>
</feature>
<organism evidence="3 4">
    <name type="scientific">Azorhizobium oxalatiphilum</name>
    <dbReference type="NCBI Taxonomy" id="980631"/>
    <lineage>
        <taxon>Bacteria</taxon>
        <taxon>Pseudomonadati</taxon>
        <taxon>Pseudomonadota</taxon>
        <taxon>Alphaproteobacteria</taxon>
        <taxon>Hyphomicrobiales</taxon>
        <taxon>Xanthobacteraceae</taxon>
        <taxon>Azorhizobium</taxon>
    </lineage>
</organism>
<evidence type="ECO:0000256" key="2">
    <source>
        <dbReference type="SAM" id="Phobius"/>
    </source>
</evidence>
<feature type="transmembrane region" description="Helical" evidence="2">
    <location>
        <begin position="33"/>
        <end position="49"/>
    </location>
</feature>